<evidence type="ECO:0000313" key="6">
    <source>
        <dbReference type="EMBL" id="OAV94391.1"/>
    </source>
</evidence>
<evidence type="ECO:0000313" key="8">
    <source>
        <dbReference type="Proteomes" id="UP000005240"/>
    </source>
</evidence>
<feature type="domain" description="RRM" evidence="5">
    <location>
        <begin position="429"/>
        <end position="513"/>
    </location>
</feature>
<reference evidence="7 8" key="3">
    <citation type="journal article" date="2017" name="G3 (Bethesda)">
        <title>Comparative analysis highlights variable genome content of wheat rusts and divergence of the mating loci.</title>
        <authorList>
            <person name="Cuomo C.A."/>
            <person name="Bakkeren G."/>
            <person name="Khalil H.B."/>
            <person name="Panwar V."/>
            <person name="Joly D."/>
            <person name="Linning R."/>
            <person name="Sakthikumar S."/>
            <person name="Song X."/>
            <person name="Adiconis X."/>
            <person name="Fan L."/>
            <person name="Goldberg J.M."/>
            <person name="Levin J.Z."/>
            <person name="Young S."/>
            <person name="Zeng Q."/>
            <person name="Anikster Y."/>
            <person name="Bruce M."/>
            <person name="Wang M."/>
            <person name="Yin C."/>
            <person name="McCallum B."/>
            <person name="Szabo L.J."/>
            <person name="Hulbert S."/>
            <person name="Chen X."/>
            <person name="Fellers J.P."/>
        </authorList>
    </citation>
    <scope>NUCLEOTIDE SEQUENCE</scope>
    <source>
        <strain evidence="7">isolate 1-1 / race 1 (BBBD)</strain>
        <strain evidence="8">Isolate 1-1 / race 1 (BBBD)</strain>
    </source>
</reference>
<feature type="compositionally biased region" description="Acidic residues" evidence="4">
    <location>
        <begin position="346"/>
        <end position="355"/>
    </location>
</feature>
<evidence type="ECO:0000313" key="7">
    <source>
        <dbReference type="EnsemblFungi" id="PTTG_27012-t43_1-p1"/>
    </source>
</evidence>
<evidence type="ECO:0000256" key="2">
    <source>
        <dbReference type="ARBA" id="ARBA00022884"/>
    </source>
</evidence>
<dbReference type="EMBL" id="ADAS02000040">
    <property type="protein sequence ID" value="OAV94391.1"/>
    <property type="molecule type" value="Genomic_DNA"/>
</dbReference>
<reference evidence="7" key="4">
    <citation type="submission" date="2025-05" db="UniProtKB">
        <authorList>
            <consortium name="EnsemblFungi"/>
        </authorList>
    </citation>
    <scope>IDENTIFICATION</scope>
    <source>
        <strain evidence="7">isolate 1-1 / race 1 (BBBD)</strain>
    </source>
</reference>
<dbReference type="OrthoDB" id="271725at2759"/>
<dbReference type="Pfam" id="PF00076">
    <property type="entry name" value="RRM_1"/>
    <property type="match status" value="1"/>
</dbReference>
<dbReference type="InterPro" id="IPR012677">
    <property type="entry name" value="Nucleotide-bd_a/b_plait_sf"/>
</dbReference>
<organism evidence="6">
    <name type="scientific">Puccinia triticina (isolate 1-1 / race 1 (BBBD))</name>
    <name type="common">Brown leaf rust fungus</name>
    <dbReference type="NCBI Taxonomy" id="630390"/>
    <lineage>
        <taxon>Eukaryota</taxon>
        <taxon>Fungi</taxon>
        <taxon>Dikarya</taxon>
        <taxon>Basidiomycota</taxon>
        <taxon>Pucciniomycotina</taxon>
        <taxon>Pucciniomycetes</taxon>
        <taxon>Pucciniales</taxon>
        <taxon>Pucciniaceae</taxon>
        <taxon>Puccinia</taxon>
    </lineage>
</organism>
<feature type="region of interest" description="Disordered" evidence="4">
    <location>
        <begin position="319"/>
        <end position="355"/>
    </location>
</feature>
<keyword evidence="1" id="KW-0677">Repeat</keyword>
<dbReference type="InterPro" id="IPR000504">
    <property type="entry name" value="RRM_dom"/>
</dbReference>
<gene>
    <name evidence="6" type="ORF">PTTG_27012</name>
</gene>
<dbReference type="SUPFAM" id="SSF54928">
    <property type="entry name" value="RNA-binding domain, RBD"/>
    <property type="match status" value="1"/>
</dbReference>
<dbReference type="Gene3D" id="3.30.70.330">
    <property type="match status" value="1"/>
</dbReference>
<dbReference type="PANTHER" id="PTHR24012">
    <property type="entry name" value="RNA BINDING PROTEIN"/>
    <property type="match status" value="1"/>
</dbReference>
<proteinExistence type="predicted"/>
<dbReference type="PROSITE" id="PS50102">
    <property type="entry name" value="RRM"/>
    <property type="match status" value="1"/>
</dbReference>
<name>A0A180GPB6_PUCT1</name>
<dbReference type="GO" id="GO:0003723">
    <property type="term" value="F:RNA binding"/>
    <property type="evidence" value="ECO:0007669"/>
    <property type="project" value="UniProtKB-UniRule"/>
</dbReference>
<feature type="compositionally biased region" description="Basic and acidic residues" evidence="4">
    <location>
        <begin position="796"/>
        <end position="813"/>
    </location>
</feature>
<keyword evidence="8" id="KW-1185">Reference proteome</keyword>
<protein>
    <submittedName>
        <fullName evidence="7">RRM domain-containing protein</fullName>
    </submittedName>
</protein>
<feature type="region of interest" description="Disordered" evidence="4">
    <location>
        <begin position="533"/>
        <end position="588"/>
    </location>
</feature>
<keyword evidence="2 3" id="KW-0694">RNA-binding</keyword>
<feature type="region of interest" description="Disordered" evidence="4">
    <location>
        <begin position="214"/>
        <end position="266"/>
    </location>
</feature>
<evidence type="ECO:0000256" key="4">
    <source>
        <dbReference type="SAM" id="MobiDB-lite"/>
    </source>
</evidence>
<dbReference type="SMART" id="SM00360">
    <property type="entry name" value="RRM"/>
    <property type="match status" value="1"/>
</dbReference>
<feature type="compositionally biased region" description="Low complexity" evidence="4">
    <location>
        <begin position="245"/>
        <end position="259"/>
    </location>
</feature>
<dbReference type="VEuPathDB" id="FungiDB:PTTG_27012"/>
<dbReference type="Proteomes" id="UP000005240">
    <property type="component" value="Unassembled WGS sequence"/>
</dbReference>
<feature type="region of interest" description="Disordered" evidence="4">
    <location>
        <begin position="1"/>
        <end position="42"/>
    </location>
</feature>
<reference evidence="6" key="1">
    <citation type="submission" date="2009-11" db="EMBL/GenBank/DDBJ databases">
        <authorList>
            <consortium name="The Broad Institute Genome Sequencing Platform"/>
            <person name="Ward D."/>
            <person name="Feldgarden M."/>
            <person name="Earl A."/>
            <person name="Young S.K."/>
            <person name="Zeng Q."/>
            <person name="Koehrsen M."/>
            <person name="Alvarado L."/>
            <person name="Berlin A."/>
            <person name="Bochicchio J."/>
            <person name="Borenstein D."/>
            <person name="Chapman S.B."/>
            <person name="Chen Z."/>
            <person name="Engels R."/>
            <person name="Freedman E."/>
            <person name="Gellesch M."/>
            <person name="Goldberg J."/>
            <person name="Griggs A."/>
            <person name="Gujja S."/>
            <person name="Heilman E."/>
            <person name="Heiman D."/>
            <person name="Hepburn T."/>
            <person name="Howarth C."/>
            <person name="Jen D."/>
            <person name="Larson L."/>
            <person name="Lewis B."/>
            <person name="Mehta T."/>
            <person name="Park D."/>
            <person name="Pearson M."/>
            <person name="Roberts A."/>
            <person name="Saif S."/>
            <person name="Shea T."/>
            <person name="Shenoy N."/>
            <person name="Sisk P."/>
            <person name="Stolte C."/>
            <person name="Sykes S."/>
            <person name="Thomson T."/>
            <person name="Walk T."/>
            <person name="White J."/>
            <person name="Yandava C."/>
            <person name="Izard J."/>
            <person name="Baranova O.V."/>
            <person name="Blanton J.M."/>
            <person name="Tanner A.C."/>
            <person name="Dewhirst F.E."/>
            <person name="Haas B."/>
            <person name="Nusbaum C."/>
            <person name="Birren B."/>
        </authorList>
    </citation>
    <scope>NUCLEOTIDE SEQUENCE [LARGE SCALE GENOMIC DNA]</scope>
    <source>
        <strain evidence="6">1-1 BBBD Race 1</strain>
    </source>
</reference>
<dbReference type="AlphaFoldDB" id="A0A180GPB6"/>
<accession>A0A180GPB6</accession>
<evidence type="ECO:0000259" key="5">
    <source>
        <dbReference type="PROSITE" id="PS50102"/>
    </source>
</evidence>
<feature type="region of interest" description="Disordered" evidence="4">
    <location>
        <begin position="775"/>
        <end position="830"/>
    </location>
</feature>
<dbReference type="EnsemblFungi" id="PTTG_27012-t43_1">
    <property type="protein sequence ID" value="PTTG_27012-t43_1-p1"/>
    <property type="gene ID" value="PTTG_27012"/>
</dbReference>
<sequence>MERPGLRRFSLSSTSSSTLIGMRTKRKKTTTAGHESHWQKEYEERKRWDWLDLSATPRRPLWASESEEAHSAASSDGQEADEEEGGWESGYVDGRAREAGYHQWPAPDHHLRPRRNTELVAPADDYGPLSLQADLSPDRYLNPAGYHHGLDDDDDDGAAHEERDVFNFCSSKKRSSVPQPSSNPPDQPSILILMCRFHVVTNLHQPSNKGSFSALVHPPPFAHHSPHDSPRVHPHQGGRFRGNAGSRSSFHTRGSTTTTGPGGHPANFVSSNIYLRPLPSTFTPLALHELCMSMVRRRRRPGPASSAAALDHHQPKLLTLDPAHSSDHSPPEELLAGPGGRVSSPNDDDDEGDEYSENENFRILSVKVMLEEEDQASLGACKGFGFCLWNSVEASTCCIKGLRAHGYQASYARESSRGMLASLADPTSANIYLSNLPFHWGEEDVKALFGTTPIASARLLRDRDDEAVGSGASRGVGFVRLACRADALHFVELLHGMPIPGTKCHLQCRMADSQAQKEWKRNVRSSFKEQLTLEAPPPPALPAAQEGWARDGPVEGPKLKWRSKKVTQKSYSAPGNYMAPSDRRRTSTARVSQPAKNKPGFELSGGGFHVVGLGSTGGFLMPGFHPTHGGGPMPSGGLHSSRMLTAGASAPSTYADPPLQPLFPLGPATPLLPFYPPGGWFHPPWPQLLARLGGLPGQLRRRASHAREVPAHASWMARPSHRRVLREIDRLLLLSPPPRTLSARSQPAPVAGSPPSSTAGRRWAWWWHSSAGLGCAQSPKISPRRAAYPRSISPSGHDHGPGTLCDRHPDEQHVGPGSVRPGHLPAHRAL</sequence>
<evidence type="ECO:0000256" key="1">
    <source>
        <dbReference type="ARBA" id="ARBA00022737"/>
    </source>
</evidence>
<feature type="region of interest" description="Disordered" evidence="4">
    <location>
        <begin position="59"/>
        <end position="158"/>
    </location>
</feature>
<evidence type="ECO:0000256" key="3">
    <source>
        <dbReference type="PROSITE-ProRule" id="PRU00176"/>
    </source>
</evidence>
<feature type="compositionally biased region" description="Low complexity" evidence="4">
    <location>
        <begin position="10"/>
        <end position="19"/>
    </location>
</feature>
<dbReference type="InterPro" id="IPR035979">
    <property type="entry name" value="RBD_domain_sf"/>
</dbReference>
<reference evidence="6" key="2">
    <citation type="submission" date="2016-05" db="EMBL/GenBank/DDBJ databases">
        <title>Comparative analysis highlights variable genome content of wheat rusts and divergence of the mating loci.</title>
        <authorList>
            <person name="Cuomo C.A."/>
            <person name="Bakkeren G."/>
            <person name="Szabo L."/>
            <person name="Khalil H."/>
            <person name="Joly D."/>
            <person name="Goldberg J."/>
            <person name="Young S."/>
            <person name="Zeng Q."/>
            <person name="Fellers J."/>
        </authorList>
    </citation>
    <scope>NUCLEOTIDE SEQUENCE [LARGE SCALE GENOMIC DNA]</scope>
    <source>
        <strain evidence="6">1-1 BBBD Race 1</strain>
    </source>
</reference>